<dbReference type="HAMAP" id="MF_00215">
    <property type="entry name" value="Pantothen_kinase_1"/>
    <property type="match status" value="1"/>
</dbReference>
<comment type="caution">
    <text evidence="17">The sequence shown here is derived from an EMBL/GenBank/DDBJ whole genome shotgun (WGS) entry which is preliminary data.</text>
</comment>
<dbReference type="Pfam" id="PF00485">
    <property type="entry name" value="PRK"/>
    <property type="match status" value="1"/>
</dbReference>
<evidence type="ECO:0000256" key="2">
    <source>
        <dbReference type="ARBA" id="ARBA00004496"/>
    </source>
</evidence>
<evidence type="ECO:0000256" key="11">
    <source>
        <dbReference type="ARBA" id="ARBA00022840"/>
    </source>
</evidence>
<keyword evidence="11 14" id="KW-0067">ATP-binding</keyword>
<feature type="binding site" evidence="14">
    <location>
        <begin position="92"/>
        <end position="99"/>
    </location>
    <ligand>
        <name>ATP</name>
        <dbReference type="ChEBI" id="CHEBI:30616"/>
    </ligand>
</feature>
<dbReference type="PANTHER" id="PTHR10285">
    <property type="entry name" value="URIDINE KINASE"/>
    <property type="match status" value="1"/>
</dbReference>
<evidence type="ECO:0000259" key="16">
    <source>
        <dbReference type="Pfam" id="PF00485"/>
    </source>
</evidence>
<keyword evidence="10 14" id="KW-0418">Kinase</keyword>
<dbReference type="InterPro" id="IPR027417">
    <property type="entry name" value="P-loop_NTPase"/>
</dbReference>
<name>A0ABS3NF78_9GAMM</name>
<keyword evidence="9 14" id="KW-0547">Nucleotide-binding</keyword>
<keyword evidence="18" id="KW-1185">Reference proteome</keyword>
<evidence type="ECO:0000256" key="15">
    <source>
        <dbReference type="RuleBase" id="RU003530"/>
    </source>
</evidence>
<dbReference type="PIRSF" id="PIRSF000545">
    <property type="entry name" value="Pantothenate_kin"/>
    <property type="match status" value="1"/>
</dbReference>
<dbReference type="RefSeq" id="WP_208005069.1">
    <property type="nucleotide sequence ID" value="NZ_JAGDFX010000006.1"/>
</dbReference>
<evidence type="ECO:0000256" key="3">
    <source>
        <dbReference type="ARBA" id="ARBA00005225"/>
    </source>
</evidence>
<dbReference type="InterPro" id="IPR006083">
    <property type="entry name" value="PRK/URK"/>
</dbReference>
<keyword evidence="12 14" id="KW-0173">Coenzyme A biosynthesis</keyword>
<evidence type="ECO:0000256" key="10">
    <source>
        <dbReference type="ARBA" id="ARBA00022777"/>
    </source>
</evidence>
<evidence type="ECO:0000256" key="7">
    <source>
        <dbReference type="ARBA" id="ARBA00022490"/>
    </source>
</evidence>
<evidence type="ECO:0000256" key="4">
    <source>
        <dbReference type="ARBA" id="ARBA00006087"/>
    </source>
</evidence>
<dbReference type="SUPFAM" id="SSF52540">
    <property type="entry name" value="P-loop containing nucleoside triphosphate hydrolases"/>
    <property type="match status" value="1"/>
</dbReference>
<protein>
    <recommendedName>
        <fullName evidence="6 14">Pantothenate kinase</fullName>
        <ecNumber evidence="5 14">2.7.1.33</ecNumber>
    </recommendedName>
    <alternativeName>
        <fullName evidence="13 14">Pantothenic acid kinase</fullName>
    </alternativeName>
</protein>
<dbReference type="EC" id="2.7.1.33" evidence="5 14"/>
<dbReference type="InterPro" id="IPR004566">
    <property type="entry name" value="PanK"/>
</dbReference>
<organism evidence="17 18">
    <name type="scientific">Oceanisphaera pacifica</name>
    <dbReference type="NCBI Taxonomy" id="2818389"/>
    <lineage>
        <taxon>Bacteria</taxon>
        <taxon>Pseudomonadati</taxon>
        <taxon>Pseudomonadota</taxon>
        <taxon>Gammaproteobacteria</taxon>
        <taxon>Aeromonadales</taxon>
        <taxon>Aeromonadaceae</taxon>
        <taxon>Oceanisphaera</taxon>
    </lineage>
</organism>
<evidence type="ECO:0000256" key="14">
    <source>
        <dbReference type="HAMAP-Rule" id="MF_00215"/>
    </source>
</evidence>
<proteinExistence type="inferred from homology"/>
<evidence type="ECO:0000256" key="5">
    <source>
        <dbReference type="ARBA" id="ARBA00012102"/>
    </source>
</evidence>
<dbReference type="NCBIfam" id="TIGR00554">
    <property type="entry name" value="panK_bact"/>
    <property type="match status" value="1"/>
</dbReference>
<comment type="subcellular location">
    <subcellularLocation>
        <location evidence="2 14 15">Cytoplasm</location>
    </subcellularLocation>
</comment>
<evidence type="ECO:0000256" key="9">
    <source>
        <dbReference type="ARBA" id="ARBA00022741"/>
    </source>
</evidence>
<dbReference type="EMBL" id="JAGDFX010000006">
    <property type="protein sequence ID" value="MBO1519232.1"/>
    <property type="molecule type" value="Genomic_DNA"/>
</dbReference>
<evidence type="ECO:0000313" key="18">
    <source>
        <dbReference type="Proteomes" id="UP000664882"/>
    </source>
</evidence>
<keyword evidence="7 14" id="KW-0963">Cytoplasm</keyword>
<dbReference type="GO" id="GO:0004594">
    <property type="term" value="F:pantothenate kinase activity"/>
    <property type="evidence" value="ECO:0007669"/>
    <property type="project" value="UniProtKB-EC"/>
</dbReference>
<evidence type="ECO:0000313" key="17">
    <source>
        <dbReference type="EMBL" id="MBO1519232.1"/>
    </source>
</evidence>
<gene>
    <name evidence="14" type="primary">coaA</name>
    <name evidence="17" type="ORF">J3U76_06235</name>
</gene>
<sequence length="313" mass="36186">MTIDNDSPYLAFSREAWSELRDTVHQPLSEDELTRLRGINDKVSLAEVRDIYLPLSRLLNLYIKAKQRRSKVLDQFLRKEARHVPYIISIAGSVAVGKSTTARILEALLARWPQHPKVSLVTTDGFLYPNSVLEERGLMRRKGFPQSYDIRRLVQFVSDIKSGKPRVTAPVYSHLTYDVVPDEENVVEQPDILIIEGLNVLQSGMDYPHDPHRVFVSDFVDFSIFVDADERLLKTWYVERFLKFRSGAFRDPDSYFHNYAPLSEEEAVATASRIWQEINYKNLKQNILPTKDRAELILTKGKAHGIEQVWLKK</sequence>
<evidence type="ECO:0000256" key="12">
    <source>
        <dbReference type="ARBA" id="ARBA00022993"/>
    </source>
</evidence>
<evidence type="ECO:0000256" key="8">
    <source>
        <dbReference type="ARBA" id="ARBA00022679"/>
    </source>
</evidence>
<comment type="pathway">
    <text evidence="3 14 15">Cofactor biosynthesis; coenzyme A biosynthesis; CoA from (R)-pantothenate: step 1/5.</text>
</comment>
<reference evidence="17 18" key="1">
    <citation type="submission" date="2021-03" db="EMBL/GenBank/DDBJ databases">
        <title>Oceanisphaera sp. nov., isolated from the intestine.</title>
        <authorList>
            <person name="Zhao L.-H."/>
            <person name="Shi L.-F."/>
        </authorList>
    </citation>
    <scope>NUCLEOTIDE SEQUENCE [LARGE SCALE GENOMIC DNA]</scope>
    <source>
        <strain evidence="17 18">DM8</strain>
    </source>
</reference>
<accession>A0ABS3NF78</accession>
<dbReference type="CDD" id="cd02025">
    <property type="entry name" value="PanK"/>
    <property type="match status" value="1"/>
</dbReference>
<evidence type="ECO:0000256" key="13">
    <source>
        <dbReference type="ARBA" id="ARBA00032866"/>
    </source>
</evidence>
<dbReference type="Gene3D" id="3.40.50.300">
    <property type="entry name" value="P-loop containing nucleotide triphosphate hydrolases"/>
    <property type="match status" value="1"/>
</dbReference>
<feature type="domain" description="Phosphoribulokinase/uridine kinase" evidence="16">
    <location>
        <begin position="87"/>
        <end position="240"/>
    </location>
</feature>
<dbReference type="Proteomes" id="UP000664882">
    <property type="component" value="Unassembled WGS sequence"/>
</dbReference>
<comment type="similarity">
    <text evidence="4 14 15">Belongs to the prokaryotic pantothenate kinase family.</text>
</comment>
<comment type="catalytic activity">
    <reaction evidence="1 14 15">
        <text>(R)-pantothenate + ATP = (R)-4'-phosphopantothenate + ADP + H(+)</text>
        <dbReference type="Rhea" id="RHEA:16373"/>
        <dbReference type="ChEBI" id="CHEBI:10986"/>
        <dbReference type="ChEBI" id="CHEBI:15378"/>
        <dbReference type="ChEBI" id="CHEBI:29032"/>
        <dbReference type="ChEBI" id="CHEBI:30616"/>
        <dbReference type="ChEBI" id="CHEBI:456216"/>
        <dbReference type="EC" id="2.7.1.33"/>
    </reaction>
</comment>
<evidence type="ECO:0000256" key="6">
    <source>
        <dbReference type="ARBA" id="ARBA00015080"/>
    </source>
</evidence>
<keyword evidence="8 14" id="KW-0808">Transferase</keyword>
<evidence type="ECO:0000256" key="1">
    <source>
        <dbReference type="ARBA" id="ARBA00001206"/>
    </source>
</evidence>